<keyword evidence="1" id="KW-0472">Membrane</keyword>
<feature type="transmembrane region" description="Helical" evidence="1">
    <location>
        <begin position="86"/>
        <end position="111"/>
    </location>
</feature>
<dbReference type="Pfam" id="PF02517">
    <property type="entry name" value="Rce1-like"/>
    <property type="match status" value="1"/>
</dbReference>
<dbReference type="STRING" id="634498.mru_0231"/>
<feature type="transmembrane region" description="Helical" evidence="1">
    <location>
        <begin position="161"/>
        <end position="180"/>
    </location>
</feature>
<dbReference type="InterPro" id="IPR052710">
    <property type="entry name" value="CAAX_protease"/>
</dbReference>
<reference evidence="3 4" key="1">
    <citation type="journal article" date="2010" name="PLoS ONE">
        <title>The genome sequence of the rumen methanogen Methanobrevibacter ruminantium reveals new possibilities for controlling ruminant methane emissions.</title>
        <authorList>
            <person name="Leahy S.C."/>
            <person name="Kelly W.J."/>
            <person name="Altermann E."/>
            <person name="Ronimus R.S."/>
            <person name="Yeoman C.J."/>
            <person name="Pacheco D.M."/>
            <person name="Li D."/>
            <person name="Kong Z."/>
            <person name="McTavish S."/>
            <person name="Sang C."/>
            <person name="Lambie S.C."/>
            <person name="Janssen P.H."/>
            <person name="Dey D."/>
            <person name="Attwood G.T."/>
        </authorList>
    </citation>
    <scope>NUCLEOTIDE SEQUENCE [LARGE SCALE GENOMIC DNA]</scope>
    <source>
        <strain evidence="4">ATCC 35063 / DSM 1093 / JCM 13430 / OCM 146 / M1</strain>
    </source>
</reference>
<dbReference type="KEGG" id="mru:mru_0231"/>
<dbReference type="EMBL" id="CP001719">
    <property type="protein sequence ID" value="ADC46083.1"/>
    <property type="molecule type" value="Genomic_DNA"/>
</dbReference>
<dbReference type="eggNOG" id="arCOG02766">
    <property type="taxonomic scope" value="Archaea"/>
</dbReference>
<dbReference type="AlphaFoldDB" id="D3DZC8"/>
<dbReference type="OrthoDB" id="275779at2157"/>
<dbReference type="PANTHER" id="PTHR36435">
    <property type="entry name" value="SLR1288 PROTEIN"/>
    <property type="match status" value="1"/>
</dbReference>
<feature type="transmembrane region" description="Helical" evidence="1">
    <location>
        <begin position="20"/>
        <end position="41"/>
    </location>
</feature>
<protein>
    <submittedName>
        <fullName evidence="3">CAAX amino terminal protease family protein</fullName>
    </submittedName>
</protein>
<dbReference type="HOGENOM" id="CLU_070991_1_0_2"/>
<organism evidence="3 4">
    <name type="scientific">Methanobrevibacter ruminantium (strain ATCC 35063 / DSM 1093 / JCM 13430 / OCM 146 / M1)</name>
    <name type="common">Methanobacterium ruminantium</name>
    <dbReference type="NCBI Taxonomy" id="634498"/>
    <lineage>
        <taxon>Archaea</taxon>
        <taxon>Methanobacteriati</taxon>
        <taxon>Methanobacteriota</taxon>
        <taxon>Methanomada group</taxon>
        <taxon>Methanobacteria</taxon>
        <taxon>Methanobacteriales</taxon>
        <taxon>Methanobacteriaceae</taxon>
        <taxon>Methanobrevibacter</taxon>
    </lineage>
</organism>
<feature type="domain" description="CAAX prenyl protease 2/Lysostaphin resistance protein A-like" evidence="2">
    <location>
        <begin position="134"/>
        <end position="220"/>
    </location>
</feature>
<feature type="transmembrane region" description="Helical" evidence="1">
    <location>
        <begin position="215"/>
        <end position="234"/>
    </location>
</feature>
<dbReference type="PATRIC" id="fig|634498.28.peg.235"/>
<keyword evidence="3" id="KW-0378">Hydrolase</keyword>
<feature type="transmembrane region" description="Helical" evidence="1">
    <location>
        <begin position="240"/>
        <end position="258"/>
    </location>
</feature>
<feature type="transmembrane region" description="Helical" evidence="1">
    <location>
        <begin position="47"/>
        <end position="65"/>
    </location>
</feature>
<gene>
    <name evidence="3" type="ordered locus">mru_0231</name>
</gene>
<dbReference type="Proteomes" id="UP000008680">
    <property type="component" value="Chromosome"/>
</dbReference>
<evidence type="ECO:0000259" key="2">
    <source>
        <dbReference type="Pfam" id="PF02517"/>
    </source>
</evidence>
<feature type="transmembrane region" description="Helical" evidence="1">
    <location>
        <begin position="131"/>
        <end position="149"/>
    </location>
</feature>
<keyword evidence="1" id="KW-1133">Transmembrane helix</keyword>
<dbReference type="GO" id="GO:0004175">
    <property type="term" value="F:endopeptidase activity"/>
    <property type="evidence" value="ECO:0007669"/>
    <property type="project" value="UniProtKB-ARBA"/>
</dbReference>
<proteinExistence type="predicted"/>
<sequence length="267" mass="30383">MDFNVTDFNVRLRTIKLRELLVGIVIAFILSIALLIIFPVMDSYDDLALMVFVFFLFIFFLYALKGTSGLKQDFNKLFERDNSREILYVLIINMLFAFLVLAIFSTFDAYLTLADSEWVSILDFTPTAIDPAVFLFESFTSIIIAPILEELVFRGVLFNRLKIRTGILPAMLISSFLFAIGHEFGGMTSAFVFGMCMCVLYLKTDNILMGMSVHFLNNLIFTVWDLFALDAIVFQMPVLPLTLLISIISGLLIILYLYKEIGKLLAE</sequence>
<name>D3DZC8_METRM</name>
<keyword evidence="3" id="KW-0645">Protease</keyword>
<evidence type="ECO:0000256" key="1">
    <source>
        <dbReference type="SAM" id="Phobius"/>
    </source>
</evidence>
<dbReference type="GeneID" id="8769871"/>
<dbReference type="PANTHER" id="PTHR36435:SF1">
    <property type="entry name" value="CAAX AMINO TERMINAL PROTEASE FAMILY PROTEIN"/>
    <property type="match status" value="1"/>
</dbReference>
<evidence type="ECO:0000313" key="3">
    <source>
        <dbReference type="EMBL" id="ADC46083.1"/>
    </source>
</evidence>
<dbReference type="InterPro" id="IPR003675">
    <property type="entry name" value="Rce1/LyrA-like_dom"/>
</dbReference>
<dbReference type="MEROPS" id="G05.007"/>
<dbReference type="RefSeq" id="WP_012955039.1">
    <property type="nucleotide sequence ID" value="NC_013790.1"/>
</dbReference>
<evidence type="ECO:0000313" key="4">
    <source>
        <dbReference type="Proteomes" id="UP000008680"/>
    </source>
</evidence>
<accession>D3DZC8</accession>
<keyword evidence="1" id="KW-0812">Transmembrane</keyword>
<dbReference type="GO" id="GO:0080120">
    <property type="term" value="P:CAAX-box protein maturation"/>
    <property type="evidence" value="ECO:0007669"/>
    <property type="project" value="UniProtKB-ARBA"/>
</dbReference>
<dbReference type="GO" id="GO:0006508">
    <property type="term" value="P:proteolysis"/>
    <property type="evidence" value="ECO:0007669"/>
    <property type="project" value="UniProtKB-KW"/>
</dbReference>
<keyword evidence="4" id="KW-1185">Reference proteome</keyword>